<proteinExistence type="predicted"/>
<dbReference type="Proteomes" id="UP000037035">
    <property type="component" value="Unassembled WGS sequence"/>
</dbReference>
<accession>A0A0L6UGT1</accession>
<keyword evidence="2" id="KW-1185">Reference proteome</keyword>
<protein>
    <submittedName>
        <fullName evidence="1">Uncharacterized protein</fullName>
    </submittedName>
</protein>
<dbReference type="VEuPathDB" id="FungiDB:VP01_6767g1"/>
<evidence type="ECO:0000313" key="1">
    <source>
        <dbReference type="EMBL" id="KNZ46995.1"/>
    </source>
</evidence>
<dbReference type="AlphaFoldDB" id="A0A0L6UGT1"/>
<gene>
    <name evidence="1" type="ORF">VP01_6767g1</name>
</gene>
<sequence length="161" mass="18304">MIYGTSLEVLQMEDEAQQTINRIKNSIKEMNPSKQEVHLDLIAQLLEGSKSLVDIKLPKGAKTTCIRPSAASKKRIKTKLEPRKPSQLEKILPKHVASEKNDPTKKMMVQTTQNFYPVQSTRKIPALLESPQYLTHFPPMIHQNPQKSQGEIIILLESRLP</sequence>
<dbReference type="EMBL" id="LAVV01012125">
    <property type="protein sequence ID" value="KNZ46995.1"/>
    <property type="molecule type" value="Genomic_DNA"/>
</dbReference>
<comment type="caution">
    <text evidence="1">The sequence shown here is derived from an EMBL/GenBank/DDBJ whole genome shotgun (WGS) entry which is preliminary data.</text>
</comment>
<organism evidence="1 2">
    <name type="scientific">Puccinia sorghi</name>
    <dbReference type="NCBI Taxonomy" id="27349"/>
    <lineage>
        <taxon>Eukaryota</taxon>
        <taxon>Fungi</taxon>
        <taxon>Dikarya</taxon>
        <taxon>Basidiomycota</taxon>
        <taxon>Pucciniomycotina</taxon>
        <taxon>Pucciniomycetes</taxon>
        <taxon>Pucciniales</taxon>
        <taxon>Pucciniaceae</taxon>
        <taxon>Puccinia</taxon>
    </lineage>
</organism>
<reference evidence="1 2" key="1">
    <citation type="submission" date="2015-08" db="EMBL/GenBank/DDBJ databases">
        <title>Next Generation Sequencing and Analysis of the Genome of Puccinia sorghi L Schw, the Causal Agent of Maize Common Rust.</title>
        <authorList>
            <person name="Rochi L."/>
            <person name="Burguener G."/>
            <person name="Darino M."/>
            <person name="Turjanski A."/>
            <person name="Kreff E."/>
            <person name="Dieguez M.J."/>
            <person name="Sacco F."/>
        </authorList>
    </citation>
    <scope>NUCLEOTIDE SEQUENCE [LARGE SCALE GENOMIC DNA]</scope>
    <source>
        <strain evidence="1 2">RO10H11247</strain>
    </source>
</reference>
<name>A0A0L6UGT1_9BASI</name>
<evidence type="ECO:0000313" key="2">
    <source>
        <dbReference type="Proteomes" id="UP000037035"/>
    </source>
</evidence>